<evidence type="ECO:0000313" key="3">
    <source>
        <dbReference type="Proteomes" id="UP000800200"/>
    </source>
</evidence>
<keyword evidence="3" id="KW-1185">Reference proteome</keyword>
<accession>A0A6A6DHQ6</accession>
<sequence>MPLTLILASPGSPCRHLAHSRRILCLSSASRTHYPTSIALYRVGPYQPKCFLRICANVLARAASPCHSKATSPFGTAVLSHEHGALVIPHSKHYLSTKYLLRREAELSSVADEESEGSDEIAPACSYEPRAPSPYQSPSCIHFTPLRSRRQQTRSAIKAHRESQPTLILDVIHGRVQKLYSKEPRRKHDNFSTRFHRQNIRSSQKHPESQPSIYGLPPGRTAVSLHTILTRYIETTSIAPCGRLEFKFTNEELEVLKAKGHSSQSVEQWASCLLTRDSYAAATIFKPGNETPPLFLLLLFLRRTHIKTFALGIVMKHIKYRLQSGNLDWKCLQILVIRLLRHARRKWPESMPWIAAIFTQQTARIYGEAQSADRLSSTKVSGITHFCNRFLYLVSLPASLYPVRSSTHQEKAQFQVLRFMAGCTPALIVTKVGFRAVTRVQLAHEKTDQERDWASLKTLSWPPWKENRTAMDEEKGPDYGFSRASRILMRMYEAGYKSDGWEELADIYTGWDTDRSPTIQTRIALPAPLHYTRNRLQSMQWAGRVRTTRTRREAWACFLAYEASASLPHQDVYWAMFEKLFYPEVAAQSGSRDALNGPQMQTILKLQPGDMKEVASEPISPQDIVYVGEPVPSYEQLYYRMTEKGVRPTNRFLAFLIETSPEFSITMRLLDSVRHDYNNGIQRLLDGSQLDDITIQKIPGYLFAAFIRFLCRFGELTQIPSLTALSLTLAEHKDRFETDRTYLLEYAYALLIRYQPQYRPAWTAYMERLLYRRNISRSYKRTHPVAVQVYKALYHLITKMQEGDLDLDAEQFQLLCTALQHAAHSALRPANHNHEARQILMTGSWQIRKLFYVLTSANSAPVDPNVSSESIKTEIPAHVPGPTVLYAYVRALAILHDYEGIYSLSSWMTNLHVEVTARANAQHSGPISLRRTIIAIAASLERPEVGSGPEKELVELVKKQVQSVEEWGGWPSTEEMEMCKGNKLYAKRC</sequence>
<name>A0A6A6DHQ6_9PEZI</name>
<protein>
    <submittedName>
        <fullName evidence="2">Uncharacterized protein</fullName>
    </submittedName>
</protein>
<organism evidence="2 3">
    <name type="scientific">Zopfia rhizophila CBS 207.26</name>
    <dbReference type="NCBI Taxonomy" id="1314779"/>
    <lineage>
        <taxon>Eukaryota</taxon>
        <taxon>Fungi</taxon>
        <taxon>Dikarya</taxon>
        <taxon>Ascomycota</taxon>
        <taxon>Pezizomycotina</taxon>
        <taxon>Dothideomycetes</taxon>
        <taxon>Dothideomycetes incertae sedis</taxon>
        <taxon>Zopfiaceae</taxon>
        <taxon>Zopfia</taxon>
    </lineage>
</organism>
<evidence type="ECO:0000256" key="1">
    <source>
        <dbReference type="SAM" id="MobiDB-lite"/>
    </source>
</evidence>
<reference evidence="2" key="1">
    <citation type="journal article" date="2020" name="Stud. Mycol.">
        <title>101 Dothideomycetes genomes: a test case for predicting lifestyles and emergence of pathogens.</title>
        <authorList>
            <person name="Haridas S."/>
            <person name="Albert R."/>
            <person name="Binder M."/>
            <person name="Bloem J."/>
            <person name="Labutti K."/>
            <person name="Salamov A."/>
            <person name="Andreopoulos B."/>
            <person name="Baker S."/>
            <person name="Barry K."/>
            <person name="Bills G."/>
            <person name="Bluhm B."/>
            <person name="Cannon C."/>
            <person name="Castanera R."/>
            <person name="Culley D."/>
            <person name="Daum C."/>
            <person name="Ezra D."/>
            <person name="Gonzalez J."/>
            <person name="Henrissat B."/>
            <person name="Kuo A."/>
            <person name="Liang C."/>
            <person name="Lipzen A."/>
            <person name="Lutzoni F."/>
            <person name="Magnuson J."/>
            <person name="Mondo S."/>
            <person name="Nolan M."/>
            <person name="Ohm R."/>
            <person name="Pangilinan J."/>
            <person name="Park H.-J."/>
            <person name="Ramirez L."/>
            <person name="Alfaro M."/>
            <person name="Sun H."/>
            <person name="Tritt A."/>
            <person name="Yoshinaga Y."/>
            <person name="Zwiers L.-H."/>
            <person name="Turgeon B."/>
            <person name="Goodwin S."/>
            <person name="Spatafora J."/>
            <person name="Crous P."/>
            <person name="Grigoriev I."/>
        </authorList>
    </citation>
    <scope>NUCLEOTIDE SEQUENCE</scope>
    <source>
        <strain evidence="2">CBS 207.26</strain>
    </source>
</reference>
<dbReference type="Proteomes" id="UP000800200">
    <property type="component" value="Unassembled WGS sequence"/>
</dbReference>
<evidence type="ECO:0000313" key="2">
    <source>
        <dbReference type="EMBL" id="KAF2177932.1"/>
    </source>
</evidence>
<gene>
    <name evidence="2" type="ORF">K469DRAFT_676646</name>
</gene>
<dbReference type="OrthoDB" id="410701at2759"/>
<dbReference type="AlphaFoldDB" id="A0A6A6DHQ6"/>
<dbReference type="EMBL" id="ML994681">
    <property type="protein sequence ID" value="KAF2177932.1"/>
    <property type="molecule type" value="Genomic_DNA"/>
</dbReference>
<proteinExistence type="predicted"/>
<feature type="region of interest" description="Disordered" evidence="1">
    <location>
        <begin position="111"/>
        <end position="141"/>
    </location>
</feature>